<dbReference type="PROSITE" id="PS51084">
    <property type="entry name" value="HIT_2"/>
    <property type="match status" value="1"/>
</dbReference>
<feature type="domain" description="HIT" evidence="2">
    <location>
        <begin position="13"/>
        <end position="127"/>
    </location>
</feature>
<dbReference type="GO" id="GO:0003824">
    <property type="term" value="F:catalytic activity"/>
    <property type="evidence" value="ECO:0007669"/>
    <property type="project" value="InterPro"/>
</dbReference>
<dbReference type="AlphaFoldDB" id="A0A0D8L9B9"/>
<dbReference type="SUPFAM" id="SSF54197">
    <property type="entry name" value="HIT-like"/>
    <property type="match status" value="1"/>
</dbReference>
<evidence type="ECO:0000313" key="4">
    <source>
        <dbReference type="Proteomes" id="UP000032582"/>
    </source>
</evidence>
<evidence type="ECO:0000256" key="1">
    <source>
        <dbReference type="PROSITE-ProRule" id="PRU00464"/>
    </source>
</evidence>
<dbReference type="Gene3D" id="3.30.428.10">
    <property type="entry name" value="HIT-like"/>
    <property type="match status" value="1"/>
</dbReference>
<accession>A0A0D8L9B9</accession>
<comment type="caution">
    <text evidence="3">The sequence shown here is derived from an EMBL/GenBank/DDBJ whole genome shotgun (WGS) entry which is preliminary data.</text>
</comment>
<reference evidence="3 4" key="1">
    <citation type="submission" date="2015-02" db="EMBL/GenBank/DDBJ databases">
        <title>Whole genome shotgun sequencing of cultured foodborne pathogen.</title>
        <authorList>
            <person name="Timme R."/>
            <person name="Allard M.W."/>
            <person name="Strain E."/>
            <person name="Evans P.S."/>
            <person name="Brown E."/>
        </authorList>
    </citation>
    <scope>NUCLEOTIDE SEQUENCE [LARGE SCALE GENOMIC DNA]</scope>
    <source>
        <strain evidence="3 4">GCSL-TSO-24</strain>
    </source>
</reference>
<dbReference type="InterPro" id="IPR036265">
    <property type="entry name" value="HIT-like_sf"/>
</dbReference>
<dbReference type="EMBL" id="JZSH01000035">
    <property type="protein sequence ID" value="KJF78585.1"/>
    <property type="molecule type" value="Genomic_DNA"/>
</dbReference>
<sequence length="208" mass="24161">MFCQEFDCVETSVFTYLVGNEIRNRVVYEDDDFIVIVPIGQFVEGGLLLLSKEHIHSFAHLSSDKYQALEELVEKIKLAVKARWGIIPIVFEHGSAIDKTKGRCCVDHAHFNIFPIPDDSVHDDLKDRYPYSVEHINGLHMYKDLEEGYLYVDSPLTGKHVYDGSNVPSQLIRRYITKHMGIAERWHWRHYMGVDEMKATLSKLEDFK</sequence>
<organism evidence="3 4">
    <name type="scientific">Morganella morganii</name>
    <name type="common">Proteus morganii</name>
    <dbReference type="NCBI Taxonomy" id="582"/>
    <lineage>
        <taxon>Bacteria</taxon>
        <taxon>Pseudomonadati</taxon>
        <taxon>Pseudomonadota</taxon>
        <taxon>Gammaproteobacteria</taxon>
        <taxon>Enterobacterales</taxon>
        <taxon>Morganellaceae</taxon>
        <taxon>Morganella</taxon>
    </lineage>
</organism>
<comment type="caution">
    <text evidence="1">Lacks conserved residue(s) required for the propagation of feature annotation.</text>
</comment>
<evidence type="ECO:0000259" key="2">
    <source>
        <dbReference type="PROSITE" id="PS51084"/>
    </source>
</evidence>
<dbReference type="Proteomes" id="UP000032582">
    <property type="component" value="Unassembled WGS sequence"/>
</dbReference>
<dbReference type="Pfam" id="PF11969">
    <property type="entry name" value="DcpS_C"/>
    <property type="match status" value="1"/>
</dbReference>
<gene>
    <name evidence="3" type="ORF">UA45_05025</name>
</gene>
<proteinExistence type="predicted"/>
<protein>
    <recommendedName>
        <fullName evidence="2">HIT domain-containing protein</fullName>
    </recommendedName>
</protein>
<evidence type="ECO:0000313" key="3">
    <source>
        <dbReference type="EMBL" id="KJF78585.1"/>
    </source>
</evidence>
<name>A0A0D8L9B9_MORMO</name>
<dbReference type="InterPro" id="IPR011146">
    <property type="entry name" value="HIT-like"/>
</dbReference>
<dbReference type="PATRIC" id="fig|582.24.peg.1525"/>